<feature type="binding site" evidence="4">
    <location>
        <begin position="147"/>
        <end position="148"/>
    </location>
    <ligand>
        <name>S-methyl-5'-thioadenosine</name>
        <dbReference type="ChEBI" id="CHEBI:17509"/>
    </ligand>
</feature>
<dbReference type="PROSITE" id="PS51006">
    <property type="entry name" value="PABS_2"/>
    <property type="match status" value="1"/>
</dbReference>
<dbReference type="EC" id="2.5.1.16" evidence="4"/>
<feature type="binding site" evidence="4">
    <location>
        <position position="90"/>
    </location>
    <ligand>
        <name>spermidine</name>
        <dbReference type="ChEBI" id="CHEBI:57834"/>
    </ligand>
</feature>
<dbReference type="Proteomes" id="UP000637578">
    <property type="component" value="Unassembled WGS sequence"/>
</dbReference>
<dbReference type="PANTHER" id="PTHR43317:SF1">
    <property type="entry name" value="THERMOSPERMINE SYNTHASE ACAULIS5"/>
    <property type="match status" value="1"/>
</dbReference>
<dbReference type="GO" id="GO:0010487">
    <property type="term" value="F:thermospermine synthase activity"/>
    <property type="evidence" value="ECO:0007669"/>
    <property type="project" value="UniProtKB-ARBA"/>
</dbReference>
<dbReference type="GO" id="GO:0004766">
    <property type="term" value="F:spermidine synthase activity"/>
    <property type="evidence" value="ECO:0007669"/>
    <property type="project" value="UniProtKB-UniRule"/>
</dbReference>
<feature type="active site" description="Proton acceptor" evidence="4 5">
    <location>
        <position position="168"/>
    </location>
</feature>
<evidence type="ECO:0000313" key="7">
    <source>
        <dbReference type="EMBL" id="GGM80264.1"/>
    </source>
</evidence>
<dbReference type="AlphaFoldDB" id="A0A8J3FZ01"/>
<dbReference type="UniPathway" id="UPA00248">
    <property type="reaction ID" value="UER00314"/>
</dbReference>
<dbReference type="InterPro" id="IPR030374">
    <property type="entry name" value="PABS"/>
</dbReference>
<dbReference type="RefSeq" id="WP_229686844.1">
    <property type="nucleotide sequence ID" value="NZ_BMMK01000047.1"/>
</dbReference>
<comment type="function">
    <text evidence="4">Catalyzes the irreversible transfer of a propylamine group from the amino donor S-adenosylmethioninamine (decarboxy-AdoMet) to putrescine (1,4-diaminobutane) to yield spermidine.</text>
</comment>
<dbReference type="SUPFAM" id="SSF53335">
    <property type="entry name" value="S-adenosyl-L-methionine-dependent methyltransferases"/>
    <property type="match status" value="1"/>
</dbReference>
<protein>
    <recommendedName>
        <fullName evidence="4">Polyamine aminopropyltransferase</fullName>
    </recommendedName>
    <alternativeName>
        <fullName evidence="4">Putrescine aminopropyltransferase</fullName>
        <shortName evidence="4">PAPT</shortName>
    </alternativeName>
    <alternativeName>
        <fullName evidence="4">Spermidine synthase</fullName>
        <shortName evidence="4">SPDS</shortName>
        <shortName evidence="4">SPDSY</shortName>
        <ecNumber evidence="4">2.5.1.16</ecNumber>
    </alternativeName>
</protein>
<feature type="binding site" evidence="4">
    <location>
        <position position="66"/>
    </location>
    <ligand>
        <name>spermidine</name>
        <dbReference type="ChEBI" id="CHEBI:57834"/>
    </ligand>
</feature>
<sequence length="291" mass="32744">MIEIEGGRCVREPLSQGMFRLWQVDDVLFEGDTAYQHVVIGKTSQGVSLFCDDDRQSTEFSQLVYHEALLVPALLLAEKVDRVLVVGSSEGVVSQIAVRAGATRVDHVDIDAEAVKLCARLLPYGYAPEELERAERGEGPVRVHYTDGWQYLADAADSDVRYDIVLVDLPDEREDEAQHNRLYGTDFLRMCKTVLAPGGVVVTQAGCQTMWRNTTLIRCWHRFNEVFGTTAYYGSDEHEWAYLFGRADVVDDPTGLMVERLERGAYQPETIDVDALRANSIPPYQVRHSRA</sequence>
<comment type="subunit">
    <text evidence="4">Homodimer or homotetramer.</text>
</comment>
<reference evidence="7" key="1">
    <citation type="journal article" date="2014" name="Int. J. Syst. Evol. Microbiol.">
        <title>Complete genome sequence of Corynebacterium casei LMG S-19264T (=DSM 44701T), isolated from a smear-ripened cheese.</title>
        <authorList>
            <consortium name="US DOE Joint Genome Institute (JGI-PGF)"/>
            <person name="Walter F."/>
            <person name="Albersmeier A."/>
            <person name="Kalinowski J."/>
            <person name="Ruckert C."/>
        </authorList>
    </citation>
    <scope>NUCLEOTIDE SEQUENCE</scope>
    <source>
        <strain evidence="7">CGMCC 4.5737</strain>
    </source>
</reference>
<comment type="catalytic activity">
    <reaction evidence="4">
        <text>S-adenosyl 3-(methylsulfanyl)propylamine + putrescine = S-methyl-5'-thioadenosine + spermidine + H(+)</text>
        <dbReference type="Rhea" id="RHEA:12721"/>
        <dbReference type="ChEBI" id="CHEBI:15378"/>
        <dbReference type="ChEBI" id="CHEBI:17509"/>
        <dbReference type="ChEBI" id="CHEBI:57443"/>
        <dbReference type="ChEBI" id="CHEBI:57834"/>
        <dbReference type="ChEBI" id="CHEBI:326268"/>
        <dbReference type="EC" id="2.5.1.16"/>
    </reaction>
</comment>
<dbReference type="GO" id="GO:0008295">
    <property type="term" value="P:spermidine biosynthetic process"/>
    <property type="evidence" value="ECO:0007669"/>
    <property type="project" value="UniProtKB-UniRule"/>
</dbReference>
<organism evidence="7 8">
    <name type="scientific">Longimycelium tulufanense</name>
    <dbReference type="NCBI Taxonomy" id="907463"/>
    <lineage>
        <taxon>Bacteria</taxon>
        <taxon>Bacillati</taxon>
        <taxon>Actinomycetota</taxon>
        <taxon>Actinomycetes</taxon>
        <taxon>Pseudonocardiales</taxon>
        <taxon>Pseudonocardiaceae</taxon>
        <taxon>Longimycelium</taxon>
    </lineage>
</organism>
<feature type="domain" description="PABS" evidence="6">
    <location>
        <begin position="1"/>
        <end position="264"/>
    </location>
</feature>
<dbReference type="InterPro" id="IPR001045">
    <property type="entry name" value="Spermi_synthase"/>
</dbReference>
<evidence type="ECO:0000256" key="3">
    <source>
        <dbReference type="ARBA" id="ARBA00023115"/>
    </source>
</evidence>
<keyword evidence="2 4" id="KW-0808">Transferase</keyword>
<evidence type="ECO:0000256" key="1">
    <source>
        <dbReference type="ARBA" id="ARBA00007867"/>
    </source>
</evidence>
<dbReference type="EMBL" id="BMMK01000047">
    <property type="protein sequence ID" value="GGM80264.1"/>
    <property type="molecule type" value="Genomic_DNA"/>
</dbReference>
<evidence type="ECO:0000313" key="8">
    <source>
        <dbReference type="Proteomes" id="UP000637578"/>
    </source>
</evidence>
<proteinExistence type="inferred from homology"/>
<reference evidence="7" key="2">
    <citation type="submission" date="2020-09" db="EMBL/GenBank/DDBJ databases">
        <authorList>
            <person name="Sun Q."/>
            <person name="Zhou Y."/>
        </authorList>
    </citation>
    <scope>NUCLEOTIDE SEQUENCE</scope>
    <source>
        <strain evidence="7">CGMCC 4.5737</strain>
    </source>
</reference>
<name>A0A8J3FZ01_9PSEU</name>
<keyword evidence="4" id="KW-0745">Spermidine biosynthesis</keyword>
<keyword evidence="3 4" id="KW-0620">Polyamine biosynthesis</keyword>
<dbReference type="CDD" id="cd02440">
    <property type="entry name" value="AdoMet_MTases"/>
    <property type="match status" value="1"/>
</dbReference>
<dbReference type="PANTHER" id="PTHR43317">
    <property type="entry name" value="THERMOSPERMINE SYNTHASE ACAULIS5"/>
    <property type="match status" value="1"/>
</dbReference>
<comment type="similarity">
    <text evidence="1 4">Belongs to the spermidine/spermine synthase family.</text>
</comment>
<accession>A0A8J3FZ01</accession>
<gene>
    <name evidence="4 7" type="primary">speE</name>
    <name evidence="7" type="ORF">GCM10012275_58610</name>
</gene>
<evidence type="ECO:0000256" key="5">
    <source>
        <dbReference type="PROSITE-ProRule" id="PRU00354"/>
    </source>
</evidence>
<dbReference type="Pfam" id="PF01564">
    <property type="entry name" value="Spermine_synth"/>
    <property type="match status" value="1"/>
</dbReference>
<evidence type="ECO:0000259" key="6">
    <source>
        <dbReference type="PROSITE" id="PS51006"/>
    </source>
</evidence>
<feature type="binding site" evidence="4">
    <location>
        <position position="109"/>
    </location>
    <ligand>
        <name>S-methyl-5'-thioadenosine</name>
        <dbReference type="ChEBI" id="CHEBI:17509"/>
    </ligand>
</feature>
<keyword evidence="8" id="KW-1185">Reference proteome</keyword>
<dbReference type="Gene3D" id="3.40.50.150">
    <property type="entry name" value="Vaccinia Virus protein VP39"/>
    <property type="match status" value="1"/>
</dbReference>
<evidence type="ECO:0000256" key="2">
    <source>
        <dbReference type="ARBA" id="ARBA00022679"/>
    </source>
</evidence>
<dbReference type="HAMAP" id="MF_00198">
    <property type="entry name" value="Spermidine_synth"/>
    <property type="match status" value="1"/>
</dbReference>
<comment type="caution">
    <text evidence="7">The sequence shown here is derived from an EMBL/GenBank/DDBJ whole genome shotgun (WGS) entry which is preliminary data.</text>
</comment>
<evidence type="ECO:0000256" key="4">
    <source>
        <dbReference type="HAMAP-Rule" id="MF_00198"/>
    </source>
</evidence>
<comment type="caution">
    <text evidence="4">Lacks conserved residue(s) required for the propagation of feature annotation.</text>
</comment>
<feature type="binding site" evidence="4">
    <location>
        <position position="36"/>
    </location>
    <ligand>
        <name>S-methyl-5'-thioadenosine</name>
        <dbReference type="ChEBI" id="CHEBI:17509"/>
    </ligand>
</feature>
<comment type="pathway">
    <text evidence="4">Amine and polyamine biosynthesis; spermidine biosynthesis; spermidine from putrescine: step 1/1.</text>
</comment>
<dbReference type="InterPro" id="IPR029063">
    <property type="entry name" value="SAM-dependent_MTases_sf"/>
</dbReference>